<feature type="domain" description="PAC" evidence="14">
    <location>
        <begin position="429"/>
        <end position="479"/>
    </location>
</feature>
<dbReference type="InterPro" id="IPR029016">
    <property type="entry name" value="GAF-like_dom_sf"/>
</dbReference>
<evidence type="ECO:0000256" key="3">
    <source>
        <dbReference type="ARBA" id="ARBA00022553"/>
    </source>
</evidence>
<dbReference type="InterPro" id="IPR000700">
    <property type="entry name" value="PAS-assoc_C"/>
</dbReference>
<reference evidence="16" key="1">
    <citation type="submission" date="2015-07" db="EMBL/GenBank/DDBJ databases">
        <title>Discovery of a poly(ethylene terephthalate assimilation.</title>
        <authorList>
            <person name="Yoshida S."/>
            <person name="Hiraga K."/>
            <person name="Takehana T."/>
            <person name="Taniguchi I."/>
            <person name="Yamaji H."/>
            <person name="Maeda Y."/>
            <person name="Toyohara K."/>
            <person name="Miyamoto K."/>
            <person name="Kimura Y."/>
            <person name="Oda K."/>
        </authorList>
    </citation>
    <scope>NUCLEOTIDE SEQUENCE [LARGE SCALE GENOMIC DNA]</scope>
    <source>
        <strain evidence="16">NBRC 110686 / TISTR 2288 / 201-F6</strain>
    </source>
</reference>
<dbReference type="Pfam" id="PF12860">
    <property type="entry name" value="PAS_7"/>
    <property type="match status" value="1"/>
</dbReference>
<dbReference type="Gene3D" id="3.30.565.10">
    <property type="entry name" value="Histidine kinase-like ATPase, C-terminal domain"/>
    <property type="match status" value="1"/>
</dbReference>
<dbReference type="PANTHER" id="PTHR43065">
    <property type="entry name" value="SENSOR HISTIDINE KINASE"/>
    <property type="match status" value="1"/>
</dbReference>
<keyword evidence="6" id="KW-0418">Kinase</keyword>
<dbReference type="Gene3D" id="1.10.287.130">
    <property type="match status" value="1"/>
</dbReference>
<dbReference type="Gene3D" id="3.40.50.2300">
    <property type="match status" value="1"/>
</dbReference>
<comment type="caution">
    <text evidence="15">The sequence shown here is derived from an EMBL/GenBank/DDBJ whole genome shotgun (WGS) entry which is preliminary data.</text>
</comment>
<dbReference type="SUPFAM" id="SSF55874">
    <property type="entry name" value="ATPase domain of HSP90 chaperone/DNA topoisomerase II/histidine kinase"/>
    <property type="match status" value="1"/>
</dbReference>
<evidence type="ECO:0000313" key="15">
    <source>
        <dbReference type="EMBL" id="GAP36615.1"/>
    </source>
</evidence>
<dbReference type="InterPro" id="IPR003661">
    <property type="entry name" value="HisK_dim/P_dom"/>
</dbReference>
<dbReference type="OrthoDB" id="5389366at2"/>
<dbReference type="AlphaFoldDB" id="A0A0K8P360"/>
<dbReference type="Pfam" id="PF00512">
    <property type="entry name" value="HisKA"/>
    <property type="match status" value="1"/>
</dbReference>
<dbReference type="EC" id="2.7.13.3" evidence="2"/>
<keyword evidence="8" id="KW-0902">Two-component regulatory system</keyword>
<dbReference type="NCBIfam" id="TIGR00229">
    <property type="entry name" value="sensory_box"/>
    <property type="match status" value="2"/>
</dbReference>
<dbReference type="InterPro" id="IPR001789">
    <property type="entry name" value="Sig_transdc_resp-reg_receiver"/>
</dbReference>
<dbReference type="RefSeq" id="WP_054020601.1">
    <property type="nucleotide sequence ID" value="NZ_BBYR01000037.1"/>
</dbReference>
<accession>A0A0K8P360</accession>
<dbReference type="SMART" id="SM00091">
    <property type="entry name" value="PAS"/>
    <property type="match status" value="3"/>
</dbReference>
<sequence length="1019" mass="109244">MNGALPWLPLLAIGVPALVLAALVLAVLRDSARRRAAAAELELVRLRLVHQEDQRRRAEAIAQGQVQVLRLIATGAPLREVLSELMRYLEDLSPGMMASVLLLDEDGRHLRHGAAPSLPAAFVAAVDGVEIGPAVGSCGTCAWRREPVVVEDIETDPLWADYRHLAEPHGLRACWSAPIFDAGRRVLGTFAMYHRSPARPTEHHLRLTDIATQSAAIAISHAAAQAALQRQMALLQSTLEHMDQGVVILDPALRVVAVNRRTPVLIGSTHGVPPPGTPFADLVRRDAALGRYGPGEVEALVAERIGPVQRREAHRQVREPGDGRVIDVRGSPLPDGGFVLTYTDIGSHQRAEREALRFRAALDLSNDAIYLVDAVTLEVLDCNAGACRALGYTREELIGHGVEQLFADRSRDELAAEYAALVAGRDGRVTFEAEHRHKDGHLIPVEINRRIHHTPQGPLLVGVARDIREHRRAADELRASEEMLRVIVEDALDAAVRIDAEGCVIGWNAQAERTFGWSAAEAAGRSLSALIVPERHRDAHERGRRHFLATGHGPALNRRLEMSALRRDGQEIPVELTVTPVRTGQGWVFSAFLRDLSAVHASEAQRATLEAQLRESQKMEAIGTLAGGIAHDFNNILAAILANAALARDALGGGGAAAGELTQIERSAQRARSLVQQILAFGRRHEPQLEALDLRPLIEEVHALMRALLPAGVALERVEPAWPVRVLGDATQLQQVLMNLCTNAWHALGGEGGPGGRIELGVAVEPGAAGPPSRARLWVRDNGCGMDEATRQRIFEPFFTTKPVGQGTGLGLSVVHGIVRSHGGELRVDSAPGAGSCFEVLLPLAPADAAAPPPAQGALPPVPDAVPAAPQPAAPGAQATGAAPQPDGGGRRVMVIDDDETMAVVVERLLERAGYRVATWGEAAPALQACRADPAAWDLVVTDYNMPDLSGFDVARELARLRPELPVIVSSGYVTDAMQQEARQLGVRALLHKENTLEELAALVQRVLAPAGAPATPGP</sequence>
<dbReference type="SUPFAM" id="SSF55781">
    <property type="entry name" value="GAF domain-like"/>
    <property type="match status" value="1"/>
</dbReference>
<dbReference type="InterPro" id="IPR036097">
    <property type="entry name" value="HisK_dim/P_sf"/>
</dbReference>
<dbReference type="SUPFAM" id="SSF55785">
    <property type="entry name" value="PYP-like sensor domain (PAS domain)"/>
    <property type="match status" value="3"/>
</dbReference>
<dbReference type="CDD" id="cd00156">
    <property type="entry name" value="REC"/>
    <property type="match status" value="1"/>
</dbReference>
<feature type="domain" description="PAC" evidence="14">
    <location>
        <begin position="558"/>
        <end position="608"/>
    </location>
</feature>
<dbReference type="InterPro" id="IPR001610">
    <property type="entry name" value="PAC"/>
</dbReference>
<dbReference type="SMART" id="SM00065">
    <property type="entry name" value="GAF"/>
    <property type="match status" value="1"/>
</dbReference>
<dbReference type="PROSITE" id="PS50110">
    <property type="entry name" value="RESPONSE_REGULATORY"/>
    <property type="match status" value="1"/>
</dbReference>
<keyword evidence="16" id="KW-1185">Reference proteome</keyword>
<dbReference type="PROSITE" id="PS50113">
    <property type="entry name" value="PAC"/>
    <property type="match status" value="2"/>
</dbReference>
<keyword evidence="7" id="KW-0067">ATP-binding</keyword>
<evidence type="ECO:0000256" key="7">
    <source>
        <dbReference type="ARBA" id="ARBA00022840"/>
    </source>
</evidence>
<dbReference type="EMBL" id="BBYR01000037">
    <property type="protein sequence ID" value="GAP36615.1"/>
    <property type="molecule type" value="Genomic_DNA"/>
</dbReference>
<evidence type="ECO:0000256" key="9">
    <source>
        <dbReference type="PROSITE-ProRule" id="PRU00169"/>
    </source>
</evidence>
<evidence type="ECO:0000256" key="5">
    <source>
        <dbReference type="ARBA" id="ARBA00022741"/>
    </source>
</evidence>
<evidence type="ECO:0000256" key="1">
    <source>
        <dbReference type="ARBA" id="ARBA00000085"/>
    </source>
</evidence>
<keyword evidence="3 9" id="KW-0597">Phosphoprotein</keyword>
<dbReference type="InterPro" id="IPR003018">
    <property type="entry name" value="GAF"/>
</dbReference>
<feature type="compositionally biased region" description="Low complexity" evidence="10">
    <location>
        <begin position="874"/>
        <end position="886"/>
    </location>
</feature>
<dbReference type="SMART" id="SM00388">
    <property type="entry name" value="HisKA"/>
    <property type="match status" value="1"/>
</dbReference>
<feature type="domain" description="PAS" evidence="13">
    <location>
        <begin position="480"/>
        <end position="551"/>
    </location>
</feature>
<dbReference type="Pfam" id="PF00072">
    <property type="entry name" value="Response_reg"/>
    <property type="match status" value="1"/>
</dbReference>
<dbReference type="SMART" id="SM00448">
    <property type="entry name" value="REC"/>
    <property type="match status" value="1"/>
</dbReference>
<dbReference type="InterPro" id="IPR005467">
    <property type="entry name" value="His_kinase_dom"/>
</dbReference>
<feature type="modified residue" description="4-aspartylphosphate" evidence="9">
    <location>
        <position position="943"/>
    </location>
</feature>
<dbReference type="GO" id="GO:0000155">
    <property type="term" value="F:phosphorelay sensor kinase activity"/>
    <property type="evidence" value="ECO:0007669"/>
    <property type="project" value="InterPro"/>
</dbReference>
<dbReference type="SMART" id="SM00387">
    <property type="entry name" value="HATPase_c"/>
    <property type="match status" value="1"/>
</dbReference>
<dbReference type="PRINTS" id="PR00344">
    <property type="entry name" value="BCTRLSENSOR"/>
</dbReference>
<dbReference type="InterPro" id="IPR013767">
    <property type="entry name" value="PAS_fold"/>
</dbReference>
<keyword evidence="4" id="KW-0808">Transferase</keyword>
<evidence type="ECO:0000259" key="13">
    <source>
        <dbReference type="PROSITE" id="PS50112"/>
    </source>
</evidence>
<dbReference type="STRING" id="1547922.ISF6_2455"/>
<evidence type="ECO:0000256" key="6">
    <source>
        <dbReference type="ARBA" id="ARBA00022777"/>
    </source>
</evidence>
<reference evidence="15 16" key="2">
    <citation type="journal article" date="2016" name="Science">
        <title>A bacterium that degrades and assimilates poly(ethylene terephthalate).</title>
        <authorList>
            <person name="Yoshida S."/>
            <person name="Hiraga K."/>
            <person name="Takehana T."/>
            <person name="Taniguchi I."/>
            <person name="Yamaji H."/>
            <person name="Maeda Y."/>
            <person name="Toyohara K."/>
            <person name="Miyamoto K."/>
            <person name="Kimura Y."/>
            <person name="Oda K."/>
        </authorList>
    </citation>
    <scope>NUCLEOTIDE SEQUENCE [LARGE SCALE GENOMIC DNA]</scope>
    <source>
        <strain evidence="16">NBRC 110686 / TISTR 2288 / 201-F6</strain>
    </source>
</reference>
<feature type="compositionally biased region" description="Pro residues" evidence="10">
    <location>
        <begin position="851"/>
        <end position="873"/>
    </location>
</feature>
<dbReference type="SMART" id="SM00086">
    <property type="entry name" value="PAC"/>
    <property type="match status" value="2"/>
</dbReference>
<protein>
    <recommendedName>
        <fullName evidence="2">histidine kinase</fullName>
        <ecNumber evidence="2">2.7.13.3</ecNumber>
    </recommendedName>
</protein>
<evidence type="ECO:0000256" key="8">
    <source>
        <dbReference type="ARBA" id="ARBA00023012"/>
    </source>
</evidence>
<evidence type="ECO:0000256" key="10">
    <source>
        <dbReference type="SAM" id="MobiDB-lite"/>
    </source>
</evidence>
<dbReference type="PROSITE" id="PS50109">
    <property type="entry name" value="HIS_KIN"/>
    <property type="match status" value="1"/>
</dbReference>
<comment type="catalytic activity">
    <reaction evidence="1">
        <text>ATP + protein L-histidine = ADP + protein N-phospho-L-histidine.</text>
        <dbReference type="EC" id="2.7.13.3"/>
    </reaction>
</comment>
<dbReference type="InterPro" id="IPR000014">
    <property type="entry name" value="PAS"/>
</dbReference>
<evidence type="ECO:0000259" key="14">
    <source>
        <dbReference type="PROSITE" id="PS50113"/>
    </source>
</evidence>
<dbReference type="GO" id="GO:0005524">
    <property type="term" value="F:ATP binding"/>
    <property type="evidence" value="ECO:0007669"/>
    <property type="project" value="UniProtKB-KW"/>
</dbReference>
<proteinExistence type="predicted"/>
<dbReference type="Pfam" id="PF13426">
    <property type="entry name" value="PAS_9"/>
    <property type="match status" value="1"/>
</dbReference>
<dbReference type="Pfam" id="PF00989">
    <property type="entry name" value="PAS"/>
    <property type="match status" value="1"/>
</dbReference>
<dbReference type="InterPro" id="IPR035965">
    <property type="entry name" value="PAS-like_dom_sf"/>
</dbReference>
<dbReference type="CDD" id="cd00130">
    <property type="entry name" value="PAS"/>
    <property type="match status" value="2"/>
</dbReference>
<organism evidence="15 16">
    <name type="scientific">Piscinibacter sakaiensis</name>
    <name type="common">Ideonella sakaiensis</name>
    <dbReference type="NCBI Taxonomy" id="1547922"/>
    <lineage>
        <taxon>Bacteria</taxon>
        <taxon>Pseudomonadati</taxon>
        <taxon>Pseudomonadota</taxon>
        <taxon>Betaproteobacteria</taxon>
        <taxon>Burkholderiales</taxon>
        <taxon>Sphaerotilaceae</taxon>
        <taxon>Piscinibacter</taxon>
    </lineage>
</organism>
<keyword evidence="5" id="KW-0547">Nucleotide-binding</keyword>
<gene>
    <name evidence="15" type="ORF">ISF6_2455</name>
</gene>
<feature type="domain" description="PAS" evidence="13">
    <location>
        <begin position="354"/>
        <end position="425"/>
    </location>
</feature>
<evidence type="ECO:0000256" key="4">
    <source>
        <dbReference type="ARBA" id="ARBA00022679"/>
    </source>
</evidence>
<evidence type="ECO:0000259" key="12">
    <source>
        <dbReference type="PROSITE" id="PS50110"/>
    </source>
</evidence>
<dbReference type="PROSITE" id="PS50112">
    <property type="entry name" value="PAS"/>
    <property type="match status" value="2"/>
</dbReference>
<dbReference type="SUPFAM" id="SSF47384">
    <property type="entry name" value="Homodimeric domain of signal transducing histidine kinase"/>
    <property type="match status" value="1"/>
</dbReference>
<feature type="domain" description="Response regulatory" evidence="12">
    <location>
        <begin position="892"/>
        <end position="1008"/>
    </location>
</feature>
<dbReference type="InterPro" id="IPR011006">
    <property type="entry name" value="CheY-like_superfamily"/>
</dbReference>
<dbReference type="InterPro" id="IPR003594">
    <property type="entry name" value="HATPase_dom"/>
</dbReference>
<dbReference type="Pfam" id="PF13185">
    <property type="entry name" value="GAF_2"/>
    <property type="match status" value="1"/>
</dbReference>
<dbReference type="Gene3D" id="3.30.450.20">
    <property type="entry name" value="PAS domain"/>
    <property type="match status" value="3"/>
</dbReference>
<feature type="domain" description="Histidine kinase" evidence="11">
    <location>
        <begin position="628"/>
        <end position="846"/>
    </location>
</feature>
<dbReference type="GO" id="GO:0006355">
    <property type="term" value="P:regulation of DNA-templated transcription"/>
    <property type="evidence" value="ECO:0007669"/>
    <property type="project" value="InterPro"/>
</dbReference>
<evidence type="ECO:0000313" key="16">
    <source>
        <dbReference type="Proteomes" id="UP000037660"/>
    </source>
</evidence>
<evidence type="ECO:0000256" key="2">
    <source>
        <dbReference type="ARBA" id="ARBA00012438"/>
    </source>
</evidence>
<feature type="region of interest" description="Disordered" evidence="10">
    <location>
        <begin position="851"/>
        <end position="890"/>
    </location>
</feature>
<evidence type="ECO:0000259" key="11">
    <source>
        <dbReference type="PROSITE" id="PS50109"/>
    </source>
</evidence>
<dbReference type="Gene3D" id="3.30.450.40">
    <property type="match status" value="1"/>
</dbReference>
<dbReference type="InterPro" id="IPR036890">
    <property type="entry name" value="HATPase_C_sf"/>
</dbReference>
<dbReference type="SUPFAM" id="SSF52172">
    <property type="entry name" value="CheY-like"/>
    <property type="match status" value="1"/>
</dbReference>
<name>A0A0K8P360_PISS1</name>
<dbReference type="Proteomes" id="UP000037660">
    <property type="component" value="Unassembled WGS sequence"/>
</dbReference>
<dbReference type="PANTHER" id="PTHR43065:SF42">
    <property type="entry name" value="TWO-COMPONENT SENSOR PPRA"/>
    <property type="match status" value="1"/>
</dbReference>
<dbReference type="Pfam" id="PF02518">
    <property type="entry name" value="HATPase_c"/>
    <property type="match status" value="1"/>
</dbReference>
<dbReference type="InterPro" id="IPR004358">
    <property type="entry name" value="Sig_transdc_His_kin-like_C"/>
</dbReference>